<organism evidence="1">
    <name type="scientific">bioreactor metagenome</name>
    <dbReference type="NCBI Taxonomy" id="1076179"/>
    <lineage>
        <taxon>unclassified sequences</taxon>
        <taxon>metagenomes</taxon>
        <taxon>ecological metagenomes</taxon>
    </lineage>
</organism>
<reference evidence="1" key="1">
    <citation type="submission" date="2019-08" db="EMBL/GenBank/DDBJ databases">
        <authorList>
            <person name="Kucharzyk K."/>
            <person name="Murdoch R.W."/>
            <person name="Higgins S."/>
            <person name="Loffler F."/>
        </authorList>
    </citation>
    <scope>NUCLEOTIDE SEQUENCE</scope>
</reference>
<dbReference type="EMBL" id="VSSQ01000109">
    <property type="protein sequence ID" value="MPL77712.1"/>
    <property type="molecule type" value="Genomic_DNA"/>
</dbReference>
<proteinExistence type="predicted"/>
<gene>
    <name evidence="1" type="ORF">SDC9_23569</name>
</gene>
<evidence type="ECO:0000313" key="1">
    <source>
        <dbReference type="EMBL" id="MPL77712.1"/>
    </source>
</evidence>
<protein>
    <submittedName>
        <fullName evidence="1">Uncharacterized protein</fullName>
    </submittedName>
</protein>
<comment type="caution">
    <text evidence="1">The sequence shown here is derived from an EMBL/GenBank/DDBJ whole genome shotgun (WGS) entry which is preliminary data.</text>
</comment>
<accession>A0A644UFU8</accession>
<sequence>MILHDAIKKLHEVAAGMGAEDGDLVYISRSENHICQFCTGSCLQVCFGGRIAEISSKDPFCAKMRLENLYDAPLKTSKTKAAAAGALTAVAGFLMLIRKLGPCPTVNFEDCRDELIFDLQGKSVYVLGRDIAGLNQALLLEEADVVLVTGDSLLDSDLLEEIDEAVMLEKELLFLGPSCTGIAALLGKKSWCPYGT</sequence>
<dbReference type="AlphaFoldDB" id="A0A644UFU8"/>
<name>A0A644UFU8_9ZZZZ</name>